<feature type="domain" description="ASPIC/UnbV" evidence="3">
    <location>
        <begin position="525"/>
        <end position="592"/>
    </location>
</feature>
<dbReference type="RefSeq" id="WP_111612227.1">
    <property type="nucleotide sequence ID" value="NZ_QLLK01000008.1"/>
</dbReference>
<name>A0A327P8F3_9BACT</name>
<comment type="caution">
    <text evidence="4">The sequence shown here is derived from an EMBL/GenBank/DDBJ whole genome shotgun (WGS) entry which is preliminary data.</text>
</comment>
<dbReference type="OrthoDB" id="9816120at2"/>
<gene>
    <name evidence="4" type="ORF">LV83_02890</name>
</gene>
<dbReference type="Gene3D" id="2.130.10.130">
    <property type="entry name" value="Integrin alpha, N-terminal"/>
    <property type="match status" value="3"/>
</dbReference>
<dbReference type="InterPro" id="IPR027039">
    <property type="entry name" value="Crtac1"/>
</dbReference>
<dbReference type="InterPro" id="IPR028994">
    <property type="entry name" value="Integrin_alpha_N"/>
</dbReference>
<dbReference type="SUPFAM" id="SSF69318">
    <property type="entry name" value="Integrin alpha N-terminal domain"/>
    <property type="match status" value="3"/>
</dbReference>
<proteinExistence type="predicted"/>
<protein>
    <submittedName>
        <fullName evidence="4">VCBS repeat protein</fullName>
    </submittedName>
</protein>
<dbReference type="Pfam" id="PF07593">
    <property type="entry name" value="UnbV_ASPIC"/>
    <property type="match status" value="1"/>
</dbReference>
<dbReference type="InterPro" id="IPR011519">
    <property type="entry name" value="UnbV_ASPIC"/>
</dbReference>
<dbReference type="AlphaFoldDB" id="A0A327P8F3"/>
<evidence type="ECO:0000256" key="1">
    <source>
        <dbReference type="ARBA" id="ARBA00022729"/>
    </source>
</evidence>
<organism evidence="4 5">
    <name type="scientific">Algoriphagus yeomjeoni</name>
    <dbReference type="NCBI Taxonomy" id="291403"/>
    <lineage>
        <taxon>Bacteria</taxon>
        <taxon>Pseudomonadati</taxon>
        <taxon>Bacteroidota</taxon>
        <taxon>Cytophagia</taxon>
        <taxon>Cytophagales</taxon>
        <taxon>Cyclobacteriaceae</taxon>
        <taxon>Algoriphagus</taxon>
    </lineage>
</organism>
<sequence>MNFLHKSKTVLLLTLGSFIFLKPVVLLQAQSSSPNFEKISNKKSGITFKNELKEDEKNNILRYEYFYNGGGVAVGDLDNDGLEDLFFTANMSSNKVYRNLGNWKFDDKTKSAGVGGKDVWTTGVSMADVNGDGLLDIYVCYSGKGNPDSRGNELWINQGNFTFSDEAEAYGLADPSNSTQALFFDFDRDGDLDMYLLNHHIEAINELEFSEVKTVRHPYAGDKLFRNDNGKFIDVSEQAGIQGSALGFGLGVVSSDINQDGWPDILITNDYIEPDYLYINNGDGTFTDRMKEYFQHISHFSMGADISDINNDGRPDIYTLDMLPKDNERQKLLYGPENYEQYALMIKEGFYHQSMRNMLQLSQGDGLFAEVGQLAKISNSDWSWSALFFDATNNGKKDLFITNGYYRDYTNRDFLKYKGDYYFKQAIANEKADTLHLVTTMTSTPIHNYIFENTGELNFVDRSMEWGFEEKGFSSGAVYADLDNDGDLDLVVNNLNEQASVYENVSPSKNWLQISLKDNSLNSFALGAKAELYTGDENQTLEEQPVRGFQSSVSPRLQFGLGELSTIPSIQIIWPDGTQQFLENIPSNQHLTIEKESSQGAQASTKPSPVLDKSNFAPEYTPEPNQYNDFKRQPLMLTMPSYISPILSQGDVNGDGNPELFIGGSKGQPGKMISYENGTWKDYTGFRSSNEFTDAVAIFEDFNGDGKQDLFIASGGYHDYLGSDEALQDRLYLNDGLGNLTRQSSYPAYTFSTGTAQAFDANGDGNLDLFVGARLIPGRYPIIPASKLLINDGQGNFTDQTLEYLPNEGKIGLITSSELFDLNSDGKMDLILAGEYMPITVLLNTGLRFENQTSTYFNSDLSGWWNTLSKADIDNDGDMDLIAGNFGLNSQFEANENKKLRLYAADFDQNGSIDPILECFVGDKMYPYPSRDELLDQMASMRSRFTDYASYSKATMTDLFTMKELESSQILEANTLESVILENTGNGFKVKSLPRIAQSFPVFSILPIDLNQDGNMDLILGGNQSYTRIRIGLMDAGLGLVLIGDGKGNFSPLSPAESGLAIKGDIKSILPFKTSKETQLLFGINQEPLVSYKIR</sequence>
<evidence type="ECO:0000313" key="5">
    <source>
        <dbReference type="Proteomes" id="UP000249610"/>
    </source>
</evidence>
<evidence type="ECO:0000259" key="3">
    <source>
        <dbReference type="Pfam" id="PF07593"/>
    </source>
</evidence>
<dbReference type="InterPro" id="IPR013517">
    <property type="entry name" value="FG-GAP"/>
</dbReference>
<keyword evidence="1" id="KW-0732">Signal</keyword>
<evidence type="ECO:0000256" key="2">
    <source>
        <dbReference type="SAM" id="MobiDB-lite"/>
    </source>
</evidence>
<keyword evidence="5" id="KW-1185">Reference proteome</keyword>
<dbReference type="PANTHER" id="PTHR16026:SF0">
    <property type="entry name" value="CARTILAGE ACIDIC PROTEIN 1"/>
    <property type="match status" value="1"/>
</dbReference>
<dbReference type="PANTHER" id="PTHR16026">
    <property type="entry name" value="CARTILAGE ACIDIC PROTEIN 1"/>
    <property type="match status" value="1"/>
</dbReference>
<dbReference type="Pfam" id="PF13517">
    <property type="entry name" value="FG-GAP_3"/>
    <property type="match status" value="5"/>
</dbReference>
<dbReference type="EMBL" id="QLLK01000008">
    <property type="protein sequence ID" value="RAI87973.1"/>
    <property type="molecule type" value="Genomic_DNA"/>
</dbReference>
<evidence type="ECO:0000313" key="4">
    <source>
        <dbReference type="EMBL" id="RAI87973.1"/>
    </source>
</evidence>
<reference evidence="4 5" key="1">
    <citation type="submission" date="2018-06" db="EMBL/GenBank/DDBJ databases">
        <title>Genomic Encyclopedia of Archaeal and Bacterial Type Strains, Phase II (KMG-II): from individual species to whole genera.</title>
        <authorList>
            <person name="Goeker M."/>
        </authorList>
    </citation>
    <scope>NUCLEOTIDE SEQUENCE [LARGE SCALE GENOMIC DNA]</scope>
    <source>
        <strain evidence="4 5">DSM 23446</strain>
    </source>
</reference>
<accession>A0A327P8F3</accession>
<feature type="region of interest" description="Disordered" evidence="2">
    <location>
        <begin position="594"/>
        <end position="628"/>
    </location>
</feature>
<feature type="compositionally biased region" description="Polar residues" evidence="2">
    <location>
        <begin position="598"/>
        <end position="607"/>
    </location>
</feature>
<dbReference type="Proteomes" id="UP000249610">
    <property type="component" value="Unassembled WGS sequence"/>
</dbReference>